<dbReference type="Gene3D" id="3.30.190.30">
    <property type="match status" value="1"/>
</dbReference>
<sequence length="103" mass="11721">MKRVINSKDVFFEMNCPSNELVYRGVAIEIIDSLSDKGMQVYGIDGGILRQDGKFEQKIDSAFSKKLYYGDSNMAKIINKMGIESIEEDPIEYNCYCLLVGYL</sequence>
<gene>
    <name evidence="1" type="ORF">GWI72_12250</name>
</gene>
<accession>A0A7X5F3G7</accession>
<comment type="caution">
    <text evidence="1">The sequence shown here is derived from an EMBL/GenBank/DDBJ whole genome shotgun (WGS) entry which is preliminary data.</text>
</comment>
<dbReference type="InterPro" id="IPR037234">
    <property type="entry name" value="ImmE5_sf"/>
</dbReference>
<keyword evidence="2" id="KW-1185">Reference proteome</keyword>
<dbReference type="EMBL" id="JAABLQ010000001">
    <property type="protein sequence ID" value="NBN79041.1"/>
    <property type="molecule type" value="Genomic_DNA"/>
</dbReference>
<dbReference type="Proteomes" id="UP000586722">
    <property type="component" value="Unassembled WGS sequence"/>
</dbReference>
<dbReference type="AlphaFoldDB" id="A0A7X5F3G7"/>
<protein>
    <submittedName>
        <fullName evidence="1">Uncharacterized protein</fullName>
    </submittedName>
</protein>
<dbReference type="GO" id="GO:0030153">
    <property type="term" value="P:bacteriocin immunity"/>
    <property type="evidence" value="ECO:0007669"/>
    <property type="project" value="InterPro"/>
</dbReference>
<organism evidence="1 2">
    <name type="scientific">Pannonibacter tanglangensis</name>
    <dbReference type="NCBI Taxonomy" id="2750084"/>
    <lineage>
        <taxon>Bacteria</taxon>
        <taxon>Pseudomonadati</taxon>
        <taxon>Pseudomonadota</taxon>
        <taxon>Alphaproteobacteria</taxon>
        <taxon>Hyphomicrobiales</taxon>
        <taxon>Stappiaceae</taxon>
        <taxon>Pannonibacter</taxon>
    </lineage>
</organism>
<dbReference type="SUPFAM" id="SSF143469">
    <property type="entry name" value="ImmE5-like"/>
    <property type="match status" value="1"/>
</dbReference>
<proteinExistence type="predicted"/>
<evidence type="ECO:0000313" key="2">
    <source>
        <dbReference type="Proteomes" id="UP000586722"/>
    </source>
</evidence>
<dbReference type="RefSeq" id="WP_161708788.1">
    <property type="nucleotide sequence ID" value="NZ_JAABLQ010000001.1"/>
</dbReference>
<evidence type="ECO:0000313" key="1">
    <source>
        <dbReference type="EMBL" id="NBN79041.1"/>
    </source>
</evidence>
<reference evidence="2" key="1">
    <citation type="submission" date="2020-01" db="EMBL/GenBank/DDBJ databases">
        <authorList>
            <person name="Fang Y."/>
            <person name="Sun R."/>
            <person name="Nie L."/>
            <person name="He J."/>
            <person name="Hao L."/>
            <person name="Wang L."/>
            <person name="Su S."/>
            <person name="Lv E."/>
            <person name="Zhang Z."/>
            <person name="Xie R."/>
            <person name="Liu H."/>
        </authorList>
    </citation>
    <scope>NUCLEOTIDE SEQUENCE [LARGE SCALE GENOMIC DNA]</scope>
    <source>
        <strain evidence="2">XCT-53</strain>
    </source>
</reference>
<name>A0A7X5F3G7_9HYPH</name>